<dbReference type="EMBL" id="JMIR01000028">
    <property type="protein sequence ID" value="KEO82097.1"/>
    <property type="molecule type" value="Genomic_DNA"/>
</dbReference>
<dbReference type="SUPFAM" id="SSF160719">
    <property type="entry name" value="gpW/gp25-like"/>
    <property type="match status" value="1"/>
</dbReference>
<proteinExistence type="predicted"/>
<accession>A0A074M821</accession>
<comment type="caution">
    <text evidence="1">The sequence shown here is derived from an EMBL/GenBank/DDBJ whole genome shotgun (WGS) entry which is preliminary data.</text>
</comment>
<evidence type="ECO:0000313" key="2">
    <source>
        <dbReference type="Proteomes" id="UP000027931"/>
    </source>
</evidence>
<reference evidence="1 2" key="1">
    <citation type="journal article" date="2013" name="Int. J. Syst. Evol. Microbiol.">
        <title>Tumebacillus flagellatus sp. nov., an alpha-amylase/pullulanase-producing bacterium isolated from cassava wastewater.</title>
        <authorList>
            <person name="Wang Q."/>
            <person name="Xie N."/>
            <person name="Qin Y."/>
            <person name="Shen N."/>
            <person name="Zhu J."/>
            <person name="Mi H."/>
            <person name="Huang R."/>
        </authorList>
    </citation>
    <scope>NUCLEOTIDE SEQUENCE [LARGE SCALE GENOMIC DNA]</scope>
    <source>
        <strain evidence="1 2">GST4</strain>
    </source>
</reference>
<organism evidence="1 2">
    <name type="scientific">Tumebacillus flagellatus</name>
    <dbReference type="NCBI Taxonomy" id="1157490"/>
    <lineage>
        <taxon>Bacteria</taxon>
        <taxon>Bacillati</taxon>
        <taxon>Bacillota</taxon>
        <taxon>Bacilli</taxon>
        <taxon>Bacillales</taxon>
        <taxon>Alicyclobacillaceae</taxon>
        <taxon>Tumebacillus</taxon>
    </lineage>
</organism>
<evidence type="ECO:0000313" key="1">
    <source>
        <dbReference type="EMBL" id="KEO82097.1"/>
    </source>
</evidence>
<dbReference type="AlphaFoldDB" id="A0A074M821"/>
<name>A0A074M821_9BACL</name>
<dbReference type="Gene3D" id="3.10.450.40">
    <property type="match status" value="1"/>
</dbReference>
<gene>
    <name evidence="1" type="ORF">EL26_17460</name>
</gene>
<dbReference type="STRING" id="1157490.EL26_17460"/>
<dbReference type="InterPro" id="IPR020288">
    <property type="entry name" value="Sheath_initiator"/>
</dbReference>
<protein>
    <submittedName>
        <fullName evidence="1">Uncharacterized protein</fullName>
    </submittedName>
</protein>
<sequence length="133" mass="14214">MATTLPAYDPLGTDLHLDESGDLTSTVSGSLELVTGVANAAQAARINLQTNTYSYLWGTSVGSKLGEYIDQPLTESVLQQIRNLVVETISQDPRILGVQGVEFDLTDPKALQVTVHAVVAAFGSVQLPFRIGR</sequence>
<dbReference type="Pfam" id="PF10934">
    <property type="entry name" value="Sheath_initiator"/>
    <property type="match status" value="1"/>
</dbReference>
<dbReference type="OrthoDB" id="5292592at2"/>
<dbReference type="RefSeq" id="WP_038091399.1">
    <property type="nucleotide sequence ID" value="NZ_JMIR01000028.1"/>
</dbReference>
<keyword evidence="2" id="KW-1185">Reference proteome</keyword>
<dbReference type="Proteomes" id="UP000027931">
    <property type="component" value="Unassembled WGS sequence"/>
</dbReference>